<comment type="similarity">
    <text evidence="1">Belongs to the ABC transporter superfamily.</text>
</comment>
<dbReference type="Pfam" id="PF00005">
    <property type="entry name" value="ABC_tran"/>
    <property type="match status" value="1"/>
</dbReference>
<evidence type="ECO:0000313" key="6">
    <source>
        <dbReference type="EMBL" id="QRG06282.1"/>
    </source>
</evidence>
<feature type="domain" description="ABC transporter" evidence="5">
    <location>
        <begin position="4"/>
        <end position="239"/>
    </location>
</feature>
<dbReference type="InterPro" id="IPR003439">
    <property type="entry name" value="ABC_transporter-like_ATP-bd"/>
</dbReference>
<organism evidence="6 7">
    <name type="scientific">Xanthobacter dioxanivorans</name>
    <dbReference type="NCBI Taxonomy" id="2528964"/>
    <lineage>
        <taxon>Bacteria</taxon>
        <taxon>Pseudomonadati</taxon>
        <taxon>Pseudomonadota</taxon>
        <taxon>Alphaproteobacteria</taxon>
        <taxon>Hyphomicrobiales</taxon>
        <taxon>Xanthobacteraceae</taxon>
        <taxon>Xanthobacter</taxon>
    </lineage>
</organism>
<dbReference type="InterPro" id="IPR003593">
    <property type="entry name" value="AAA+_ATPase"/>
</dbReference>
<reference evidence="6 7" key="1">
    <citation type="submission" date="2020-10" db="EMBL/GenBank/DDBJ databases">
        <title>Degradation of 1,4-Dioxane by Xanthobacter sp. YN2, via a Novel Group-2 Soluble Di-Iron Monooxygenase.</title>
        <authorList>
            <person name="Ma F."/>
            <person name="Wang Y."/>
            <person name="Yang J."/>
            <person name="Guo H."/>
            <person name="Su D."/>
            <person name="Yu L."/>
        </authorList>
    </citation>
    <scope>NUCLEOTIDE SEQUENCE [LARGE SCALE GENOMIC DNA]</scope>
    <source>
        <strain evidence="6 7">YN2</strain>
    </source>
</reference>
<dbReference type="InterPro" id="IPR050166">
    <property type="entry name" value="ABC_transporter_ATP-bind"/>
</dbReference>
<accession>A0A974PMG0</accession>
<evidence type="ECO:0000256" key="2">
    <source>
        <dbReference type="ARBA" id="ARBA00022448"/>
    </source>
</evidence>
<dbReference type="InterPro" id="IPR027417">
    <property type="entry name" value="P-loop_NTPase"/>
</dbReference>
<dbReference type="RefSeq" id="WP_203193190.1">
    <property type="nucleotide sequence ID" value="NZ_CP063362.1"/>
</dbReference>
<proteinExistence type="inferred from homology"/>
<dbReference type="AlphaFoldDB" id="A0A974PMG0"/>
<dbReference type="GO" id="GO:0016887">
    <property type="term" value="F:ATP hydrolysis activity"/>
    <property type="evidence" value="ECO:0007669"/>
    <property type="project" value="InterPro"/>
</dbReference>
<dbReference type="Gene3D" id="3.40.50.300">
    <property type="entry name" value="P-loop containing nucleotide triphosphate hydrolases"/>
    <property type="match status" value="1"/>
</dbReference>
<dbReference type="EMBL" id="CP063362">
    <property type="protein sequence ID" value="QRG06282.1"/>
    <property type="molecule type" value="Genomic_DNA"/>
</dbReference>
<dbReference type="InterPro" id="IPR017871">
    <property type="entry name" value="ABC_transporter-like_CS"/>
</dbReference>
<dbReference type="PANTHER" id="PTHR42788">
    <property type="entry name" value="TAURINE IMPORT ATP-BINDING PROTEIN-RELATED"/>
    <property type="match status" value="1"/>
</dbReference>
<dbReference type="PROSITE" id="PS50893">
    <property type="entry name" value="ABC_TRANSPORTER_2"/>
    <property type="match status" value="1"/>
</dbReference>
<protein>
    <submittedName>
        <fullName evidence="6">ABC transporter ATP-binding protein</fullName>
    </submittedName>
</protein>
<keyword evidence="2" id="KW-0813">Transport</keyword>
<keyword evidence="7" id="KW-1185">Reference proteome</keyword>
<gene>
    <name evidence="6" type="ORF">EZH22_25540</name>
</gene>
<dbReference type="PANTHER" id="PTHR42788:SF13">
    <property type="entry name" value="ALIPHATIC SULFONATES IMPORT ATP-BINDING PROTEIN SSUB"/>
    <property type="match status" value="1"/>
</dbReference>
<dbReference type="GO" id="GO:0005524">
    <property type="term" value="F:ATP binding"/>
    <property type="evidence" value="ECO:0007669"/>
    <property type="project" value="UniProtKB-KW"/>
</dbReference>
<evidence type="ECO:0000256" key="1">
    <source>
        <dbReference type="ARBA" id="ARBA00005417"/>
    </source>
</evidence>
<evidence type="ECO:0000256" key="4">
    <source>
        <dbReference type="ARBA" id="ARBA00022840"/>
    </source>
</evidence>
<keyword evidence="4 6" id="KW-0067">ATP-binding</keyword>
<keyword evidence="3" id="KW-0547">Nucleotide-binding</keyword>
<dbReference type="SUPFAM" id="SSF52540">
    <property type="entry name" value="P-loop containing nucleoside triphosphate hydrolases"/>
    <property type="match status" value="1"/>
</dbReference>
<evidence type="ECO:0000256" key="3">
    <source>
        <dbReference type="ARBA" id="ARBA00022741"/>
    </source>
</evidence>
<dbReference type="CDD" id="cd03293">
    <property type="entry name" value="ABC_NrtD_SsuB_transporters"/>
    <property type="match status" value="1"/>
</dbReference>
<evidence type="ECO:0000259" key="5">
    <source>
        <dbReference type="PROSITE" id="PS50893"/>
    </source>
</evidence>
<dbReference type="Proteomes" id="UP000596427">
    <property type="component" value="Chromosome"/>
</dbReference>
<name>A0A974PMG0_9HYPH</name>
<sequence length="261" mass="28479">MAHLVASGVGKQFAIRGRNGVEVADILKGVDLEVGDNEFVSIVGASGSGKTTFLRIVAGLAQADAGSVKVNGKTVSGPGPERAMVFQAINLLPWRNVVGNVEFGLELQKVPEAERRARAERFIELVGLGRHRHAYPHELSGGMQQRVGIARALATDPALLLMDEPFGSLDAQTAEFLWDELSKIVAETRKSVLFVTHHIDEAIYLSDRVVVLGGSPAGVREVIAIDFPKPRWAYDVRADPRFAEFRARLRAHIFHPNTSQE</sequence>
<dbReference type="SMART" id="SM00382">
    <property type="entry name" value="AAA"/>
    <property type="match status" value="1"/>
</dbReference>
<evidence type="ECO:0000313" key="7">
    <source>
        <dbReference type="Proteomes" id="UP000596427"/>
    </source>
</evidence>
<dbReference type="PROSITE" id="PS00211">
    <property type="entry name" value="ABC_TRANSPORTER_1"/>
    <property type="match status" value="1"/>
</dbReference>
<dbReference type="KEGG" id="xdi:EZH22_25540"/>